<dbReference type="Proteomes" id="UP001331515">
    <property type="component" value="Unassembled WGS sequence"/>
</dbReference>
<evidence type="ECO:0000313" key="3">
    <source>
        <dbReference type="Proteomes" id="UP001331515"/>
    </source>
</evidence>
<proteinExistence type="predicted"/>
<name>A0AAN8E216_CHAGU</name>
<feature type="region of interest" description="Disordered" evidence="1">
    <location>
        <begin position="40"/>
        <end position="73"/>
    </location>
</feature>
<dbReference type="AlphaFoldDB" id="A0AAN8E216"/>
<evidence type="ECO:0000256" key="1">
    <source>
        <dbReference type="SAM" id="MobiDB-lite"/>
    </source>
</evidence>
<organism evidence="2 3">
    <name type="scientific">Champsocephalus gunnari</name>
    <name type="common">Mackerel icefish</name>
    <dbReference type="NCBI Taxonomy" id="52237"/>
    <lineage>
        <taxon>Eukaryota</taxon>
        <taxon>Metazoa</taxon>
        <taxon>Chordata</taxon>
        <taxon>Craniata</taxon>
        <taxon>Vertebrata</taxon>
        <taxon>Euteleostomi</taxon>
        <taxon>Actinopterygii</taxon>
        <taxon>Neopterygii</taxon>
        <taxon>Teleostei</taxon>
        <taxon>Neoteleostei</taxon>
        <taxon>Acanthomorphata</taxon>
        <taxon>Eupercaria</taxon>
        <taxon>Perciformes</taxon>
        <taxon>Notothenioidei</taxon>
        <taxon>Channichthyidae</taxon>
        <taxon>Champsocephalus</taxon>
    </lineage>
</organism>
<reference evidence="2 3" key="1">
    <citation type="journal article" date="2023" name="Mol. Biol. Evol.">
        <title>Genomics of Secondarily Temperate Adaptation in the Only Non-Antarctic Icefish.</title>
        <authorList>
            <person name="Rivera-Colon A.G."/>
            <person name="Rayamajhi N."/>
            <person name="Minhas B.F."/>
            <person name="Madrigal G."/>
            <person name="Bilyk K.T."/>
            <person name="Yoon V."/>
            <person name="Hune M."/>
            <person name="Gregory S."/>
            <person name="Cheng C.H.C."/>
            <person name="Catchen J.M."/>
        </authorList>
    </citation>
    <scope>NUCLEOTIDE SEQUENCE [LARGE SCALE GENOMIC DNA]</scope>
    <source>
        <tissue evidence="2">White muscle</tissue>
    </source>
</reference>
<comment type="caution">
    <text evidence="2">The sequence shown here is derived from an EMBL/GenBank/DDBJ whole genome shotgun (WGS) entry which is preliminary data.</text>
</comment>
<dbReference type="EMBL" id="JAURVH010001516">
    <property type="protein sequence ID" value="KAK5930090.1"/>
    <property type="molecule type" value="Genomic_DNA"/>
</dbReference>
<sequence length="105" mass="11253">MVSSCCPTFSFNPVVTEEKSGLWLTEHTLLRLPRKKCAQKTVPGDPLTLDGESPPGPERANYTPGRAPEPLPHTQTLTPCRVCGLKCGGLPPSCSRQEESGPPAL</sequence>
<keyword evidence="3" id="KW-1185">Reference proteome</keyword>
<accession>A0AAN8E216</accession>
<evidence type="ECO:0000313" key="2">
    <source>
        <dbReference type="EMBL" id="KAK5930090.1"/>
    </source>
</evidence>
<gene>
    <name evidence="2" type="ORF">CgunFtcFv8_026354</name>
</gene>
<protein>
    <submittedName>
        <fullName evidence="2">Uncharacterized protein</fullName>
    </submittedName>
</protein>